<feature type="domain" description="C1q" evidence="1">
    <location>
        <begin position="1"/>
        <end position="93"/>
    </location>
</feature>
<comment type="caution">
    <text evidence="2">The sequence shown here is derived from an EMBL/GenBank/DDBJ whole genome shotgun (WGS) entry which is preliminary data.</text>
</comment>
<dbReference type="Gene3D" id="2.60.120.40">
    <property type="match status" value="1"/>
</dbReference>
<protein>
    <recommendedName>
        <fullName evidence="1">C1q domain-containing protein</fullName>
    </recommendedName>
</protein>
<organism evidence="2 3">
    <name type="scientific">Aldrovandia affinis</name>
    <dbReference type="NCBI Taxonomy" id="143900"/>
    <lineage>
        <taxon>Eukaryota</taxon>
        <taxon>Metazoa</taxon>
        <taxon>Chordata</taxon>
        <taxon>Craniata</taxon>
        <taxon>Vertebrata</taxon>
        <taxon>Euteleostomi</taxon>
        <taxon>Actinopterygii</taxon>
        <taxon>Neopterygii</taxon>
        <taxon>Teleostei</taxon>
        <taxon>Notacanthiformes</taxon>
        <taxon>Halosauridae</taxon>
        <taxon>Aldrovandia</taxon>
    </lineage>
</organism>
<dbReference type="Proteomes" id="UP001221898">
    <property type="component" value="Unassembled WGS sequence"/>
</dbReference>
<dbReference type="EMBL" id="JAINUG010000240">
    <property type="protein sequence ID" value="KAJ8385837.1"/>
    <property type="molecule type" value="Genomic_DNA"/>
</dbReference>
<dbReference type="InterPro" id="IPR008983">
    <property type="entry name" value="Tumour_necrosis_fac-like_dom"/>
</dbReference>
<name>A0AAD7RL02_9TELE</name>
<evidence type="ECO:0000259" key="1">
    <source>
        <dbReference type="PROSITE" id="PS50871"/>
    </source>
</evidence>
<evidence type="ECO:0000313" key="3">
    <source>
        <dbReference type="Proteomes" id="UP001221898"/>
    </source>
</evidence>
<dbReference type="AlphaFoldDB" id="A0AAD7RL02"/>
<accession>A0AAD7RL02</accession>
<dbReference type="InterPro" id="IPR001073">
    <property type="entry name" value="C1q_dom"/>
</dbReference>
<gene>
    <name evidence="2" type="ORF">AAFF_G00181930</name>
</gene>
<dbReference type="SUPFAM" id="SSF49842">
    <property type="entry name" value="TNF-like"/>
    <property type="match status" value="1"/>
</dbReference>
<proteinExistence type="predicted"/>
<sequence>MTPTQGCSVCRWTGATCVQRLDSWGYRREPIASARPTQENCSCGGSASFSLVLGLKRGDRVSLVMTAGRLAVTESSELLSTFSAVFLYSAPKST</sequence>
<evidence type="ECO:0000313" key="2">
    <source>
        <dbReference type="EMBL" id="KAJ8385837.1"/>
    </source>
</evidence>
<keyword evidence="3" id="KW-1185">Reference proteome</keyword>
<dbReference type="PROSITE" id="PS50871">
    <property type="entry name" value="C1Q"/>
    <property type="match status" value="1"/>
</dbReference>
<reference evidence="2" key="1">
    <citation type="journal article" date="2023" name="Science">
        <title>Genome structures resolve the early diversification of teleost fishes.</title>
        <authorList>
            <person name="Parey E."/>
            <person name="Louis A."/>
            <person name="Montfort J."/>
            <person name="Bouchez O."/>
            <person name="Roques C."/>
            <person name="Iampietro C."/>
            <person name="Lluch J."/>
            <person name="Castinel A."/>
            <person name="Donnadieu C."/>
            <person name="Desvignes T."/>
            <person name="Floi Bucao C."/>
            <person name="Jouanno E."/>
            <person name="Wen M."/>
            <person name="Mejri S."/>
            <person name="Dirks R."/>
            <person name="Jansen H."/>
            <person name="Henkel C."/>
            <person name="Chen W.J."/>
            <person name="Zahm M."/>
            <person name="Cabau C."/>
            <person name="Klopp C."/>
            <person name="Thompson A.W."/>
            <person name="Robinson-Rechavi M."/>
            <person name="Braasch I."/>
            <person name="Lecointre G."/>
            <person name="Bobe J."/>
            <person name="Postlethwait J.H."/>
            <person name="Berthelot C."/>
            <person name="Roest Crollius H."/>
            <person name="Guiguen Y."/>
        </authorList>
    </citation>
    <scope>NUCLEOTIDE SEQUENCE</scope>
    <source>
        <strain evidence="2">NC1722</strain>
    </source>
</reference>